<evidence type="ECO:0000313" key="10">
    <source>
        <dbReference type="Proteomes" id="UP000281112"/>
    </source>
</evidence>
<keyword evidence="7 8" id="KW-0472">Membrane</keyword>
<feature type="transmembrane region" description="Helical" evidence="8">
    <location>
        <begin position="90"/>
        <end position="109"/>
    </location>
</feature>
<comment type="subcellular location">
    <subcellularLocation>
        <location evidence="1">Cell membrane</location>
        <topology evidence="1">Multi-pass membrane protein</topology>
    </subcellularLocation>
</comment>
<name>A0A3N9TL35_9VIBR</name>
<organism evidence="9 10">
    <name type="scientific">Vibrio viridaestus</name>
    <dbReference type="NCBI Taxonomy" id="2487322"/>
    <lineage>
        <taxon>Bacteria</taxon>
        <taxon>Pseudomonadati</taxon>
        <taxon>Pseudomonadota</taxon>
        <taxon>Gammaproteobacteria</taxon>
        <taxon>Vibrionales</taxon>
        <taxon>Vibrionaceae</taxon>
        <taxon>Vibrio</taxon>
    </lineage>
</organism>
<dbReference type="PANTHER" id="PTHR30472:SF1">
    <property type="entry name" value="FE(3+) DICITRATE TRANSPORT SYSTEM PERMEASE PROTEIN FECC-RELATED"/>
    <property type="match status" value="1"/>
</dbReference>
<dbReference type="GO" id="GO:0033214">
    <property type="term" value="P:siderophore-iron import into cell"/>
    <property type="evidence" value="ECO:0007669"/>
    <property type="project" value="TreeGrafter"/>
</dbReference>
<dbReference type="Proteomes" id="UP000281112">
    <property type="component" value="Unassembled WGS sequence"/>
</dbReference>
<dbReference type="GO" id="GO:0005886">
    <property type="term" value="C:plasma membrane"/>
    <property type="evidence" value="ECO:0007669"/>
    <property type="project" value="UniProtKB-SubCell"/>
</dbReference>
<dbReference type="GO" id="GO:0022857">
    <property type="term" value="F:transmembrane transporter activity"/>
    <property type="evidence" value="ECO:0007669"/>
    <property type="project" value="InterPro"/>
</dbReference>
<dbReference type="SUPFAM" id="SSF81345">
    <property type="entry name" value="ABC transporter involved in vitamin B12 uptake, BtuC"/>
    <property type="match status" value="1"/>
</dbReference>
<dbReference type="OrthoDB" id="9055647at2"/>
<feature type="transmembrane region" description="Helical" evidence="8">
    <location>
        <begin position="115"/>
        <end position="136"/>
    </location>
</feature>
<comment type="caution">
    <text evidence="9">The sequence shown here is derived from an EMBL/GenBank/DDBJ whole genome shotgun (WGS) entry which is preliminary data.</text>
</comment>
<keyword evidence="10" id="KW-1185">Reference proteome</keyword>
<feature type="transmembrane region" description="Helical" evidence="8">
    <location>
        <begin position="238"/>
        <end position="266"/>
    </location>
</feature>
<evidence type="ECO:0000256" key="7">
    <source>
        <dbReference type="ARBA" id="ARBA00023136"/>
    </source>
</evidence>
<comment type="similarity">
    <text evidence="2">Belongs to the binding-protein-dependent transport system permease family. FecCD subfamily.</text>
</comment>
<dbReference type="FunFam" id="1.10.3470.10:FF:000001">
    <property type="entry name" value="Vitamin B12 ABC transporter permease BtuC"/>
    <property type="match status" value="1"/>
</dbReference>
<evidence type="ECO:0000313" key="9">
    <source>
        <dbReference type="EMBL" id="RQW64831.1"/>
    </source>
</evidence>
<feature type="transmembrane region" description="Helical" evidence="8">
    <location>
        <begin position="199"/>
        <end position="218"/>
    </location>
</feature>
<reference evidence="9 10" key="1">
    <citation type="submission" date="2018-11" db="EMBL/GenBank/DDBJ databases">
        <title>Vibrio LJC006 sp. nov., isolated from seawater during the bloom of the enteromorpha.</title>
        <authorList>
            <person name="Liang J."/>
        </authorList>
    </citation>
    <scope>NUCLEOTIDE SEQUENCE [LARGE SCALE GENOMIC DNA]</scope>
    <source>
        <strain evidence="9 10">LJC006</strain>
    </source>
</reference>
<feature type="transmembrane region" description="Helical" evidence="8">
    <location>
        <begin position="307"/>
        <end position="324"/>
    </location>
</feature>
<accession>A0A3N9TL35</accession>
<evidence type="ECO:0000256" key="2">
    <source>
        <dbReference type="ARBA" id="ARBA00007935"/>
    </source>
</evidence>
<dbReference type="CDD" id="cd06550">
    <property type="entry name" value="TM_ABC_iron-siderophores_like"/>
    <property type="match status" value="1"/>
</dbReference>
<keyword evidence="5 8" id="KW-0812">Transmembrane</keyword>
<feature type="transmembrane region" description="Helical" evidence="8">
    <location>
        <begin position="7"/>
        <end position="31"/>
    </location>
</feature>
<evidence type="ECO:0000256" key="4">
    <source>
        <dbReference type="ARBA" id="ARBA00022475"/>
    </source>
</evidence>
<evidence type="ECO:0000256" key="8">
    <source>
        <dbReference type="SAM" id="Phobius"/>
    </source>
</evidence>
<dbReference type="AlphaFoldDB" id="A0A3N9TL35"/>
<dbReference type="RefSeq" id="WP_124935481.1">
    <property type="nucleotide sequence ID" value="NZ_RJVQ01000001.1"/>
</dbReference>
<evidence type="ECO:0000256" key="1">
    <source>
        <dbReference type="ARBA" id="ARBA00004651"/>
    </source>
</evidence>
<proteinExistence type="inferred from homology"/>
<dbReference type="InterPro" id="IPR000522">
    <property type="entry name" value="ABC_transptr_permease_BtuC"/>
</dbReference>
<evidence type="ECO:0000256" key="3">
    <source>
        <dbReference type="ARBA" id="ARBA00022448"/>
    </source>
</evidence>
<keyword evidence="3" id="KW-0813">Transport</keyword>
<feature type="transmembrane region" description="Helical" evidence="8">
    <location>
        <begin position="148"/>
        <end position="168"/>
    </location>
</feature>
<protein>
    <submittedName>
        <fullName evidence="9">Iron-dicitrate transporter permease subunit</fullName>
    </submittedName>
</protein>
<dbReference type="PANTHER" id="PTHR30472">
    <property type="entry name" value="FERRIC ENTEROBACTIN TRANSPORT SYSTEM PERMEASE PROTEIN"/>
    <property type="match status" value="1"/>
</dbReference>
<dbReference type="Gene3D" id="1.10.3470.10">
    <property type="entry name" value="ABC transporter involved in vitamin B12 uptake, BtuC"/>
    <property type="match status" value="1"/>
</dbReference>
<keyword evidence="4" id="KW-1003">Cell membrane</keyword>
<evidence type="ECO:0000256" key="6">
    <source>
        <dbReference type="ARBA" id="ARBA00022989"/>
    </source>
</evidence>
<dbReference type="EMBL" id="RJVQ01000001">
    <property type="protein sequence ID" value="RQW64831.1"/>
    <property type="molecule type" value="Genomic_DNA"/>
</dbReference>
<evidence type="ECO:0000256" key="5">
    <source>
        <dbReference type="ARBA" id="ARBA00022692"/>
    </source>
</evidence>
<gene>
    <name evidence="9" type="primary">fecC</name>
    <name evidence="9" type="ORF">EES38_01970</name>
</gene>
<feature type="transmembrane region" description="Helical" evidence="8">
    <location>
        <begin position="61"/>
        <end position="78"/>
    </location>
</feature>
<keyword evidence="6 8" id="KW-1133">Transmembrane helix</keyword>
<dbReference type="InterPro" id="IPR037294">
    <property type="entry name" value="ABC_BtuC-like"/>
</dbReference>
<dbReference type="Pfam" id="PF01032">
    <property type="entry name" value="FecCD"/>
    <property type="match status" value="1"/>
</dbReference>
<sequence length="329" mass="34376">MIRYVSIVLILIVVTVLTSWWGLSAFSAFPISSHDALLGLFRPDQDSVAQVLVQDVRLPRILVALLVGASLAAAGCLMQALTQNPLASPGLFGVNAGAILGIALVSTFAAASSPISSAVAAMIGGATTWTLVMMIGGGFNRKTNKAQLVLAGIAISALCAAITKASVILVEDQASSVMVWLAGSFASVEWSVVDWLAPIILVSLLVCTTLAPRLNVLVMGDERAMTLGVNLSRLRFTISIAVLILVGISISAVGSIAFVGLLVPHIGRYLVGYDHRKLLPVCMVLGSFLCVLADVLSRAVIFPTETPAGAVLALIGAPCFLYLVRRRAV</sequence>